<evidence type="ECO:0000313" key="4">
    <source>
        <dbReference type="Proteomes" id="UP000251213"/>
    </source>
</evidence>
<dbReference type="Pfam" id="PF07883">
    <property type="entry name" value="Cupin_2"/>
    <property type="match status" value="1"/>
</dbReference>
<keyword evidence="1" id="KW-0479">Metal-binding</keyword>
<dbReference type="SUPFAM" id="SSF51182">
    <property type="entry name" value="RmlC-like cupins"/>
    <property type="match status" value="1"/>
</dbReference>
<reference evidence="3 4" key="1">
    <citation type="submission" date="2018-06" db="EMBL/GenBank/DDBJ databases">
        <title>Thermoflavimicrobium daqus sp. nov., a thermophilic microbe isolated from Moutai-flavour Daqu.</title>
        <authorList>
            <person name="Wang X."/>
            <person name="Zhou H."/>
        </authorList>
    </citation>
    <scope>NUCLEOTIDE SEQUENCE [LARGE SCALE GENOMIC DNA]</scope>
    <source>
        <strain evidence="3 4">FBKL4.011</strain>
    </source>
</reference>
<feature type="domain" description="Cupin type-2" evidence="2">
    <location>
        <begin position="38"/>
        <end position="107"/>
    </location>
</feature>
<protein>
    <submittedName>
        <fullName evidence="3">Cupin</fullName>
    </submittedName>
</protein>
<organism evidence="3 4">
    <name type="scientific">Thermoflavimicrobium daqui</name>
    <dbReference type="NCBI Taxonomy" id="2137476"/>
    <lineage>
        <taxon>Bacteria</taxon>
        <taxon>Bacillati</taxon>
        <taxon>Bacillota</taxon>
        <taxon>Bacilli</taxon>
        <taxon>Bacillales</taxon>
        <taxon>Thermoactinomycetaceae</taxon>
        <taxon>Thermoflavimicrobium</taxon>
    </lineage>
</organism>
<evidence type="ECO:0000313" key="3">
    <source>
        <dbReference type="EMBL" id="RAL26230.1"/>
    </source>
</evidence>
<reference evidence="3 4" key="2">
    <citation type="submission" date="2018-06" db="EMBL/GenBank/DDBJ databases">
        <authorList>
            <person name="Zhirakovskaya E."/>
        </authorList>
    </citation>
    <scope>NUCLEOTIDE SEQUENCE [LARGE SCALE GENOMIC DNA]</scope>
    <source>
        <strain evidence="3 4">FBKL4.011</strain>
    </source>
</reference>
<name>A0A364K7Q0_9BACL</name>
<dbReference type="Proteomes" id="UP000251213">
    <property type="component" value="Unassembled WGS sequence"/>
</dbReference>
<keyword evidence="4" id="KW-1185">Reference proteome</keyword>
<dbReference type="AlphaFoldDB" id="A0A364K7Q0"/>
<dbReference type="InterPro" id="IPR011051">
    <property type="entry name" value="RmlC_Cupin_sf"/>
</dbReference>
<accession>A0A364K7Q0</accession>
<dbReference type="PANTHER" id="PTHR35848">
    <property type="entry name" value="OXALATE-BINDING PROTEIN"/>
    <property type="match status" value="1"/>
</dbReference>
<dbReference type="RefSeq" id="WP_113657915.1">
    <property type="nucleotide sequence ID" value="NZ_KZ845664.1"/>
</dbReference>
<proteinExistence type="predicted"/>
<dbReference type="InterPro" id="IPR014710">
    <property type="entry name" value="RmlC-like_jellyroll"/>
</dbReference>
<dbReference type="Gene3D" id="2.60.120.10">
    <property type="entry name" value="Jelly Rolls"/>
    <property type="match status" value="1"/>
</dbReference>
<dbReference type="GO" id="GO:0046872">
    <property type="term" value="F:metal ion binding"/>
    <property type="evidence" value="ECO:0007669"/>
    <property type="project" value="UniProtKB-KW"/>
</dbReference>
<sequence length="137" mass="15519">MKNINPNDVSTHSFNWGVIKWFVTPTLIKDATMTFGEVILLPEQGHDRHNHPNAEEILYVLSGEGEQMIDDQEPFSIKAGDVIYIPKGIFHSTYNKGWEPLRLLAIYSPGGSERDLASLPDFKEIPAGEYQTFIRKS</sequence>
<gene>
    <name evidence="3" type="ORF">DL897_04320</name>
</gene>
<evidence type="ECO:0000259" key="2">
    <source>
        <dbReference type="Pfam" id="PF07883"/>
    </source>
</evidence>
<dbReference type="EMBL" id="QJKK01000002">
    <property type="protein sequence ID" value="RAL26230.1"/>
    <property type="molecule type" value="Genomic_DNA"/>
</dbReference>
<comment type="caution">
    <text evidence="3">The sequence shown here is derived from an EMBL/GenBank/DDBJ whole genome shotgun (WGS) entry which is preliminary data.</text>
</comment>
<dbReference type="InterPro" id="IPR051610">
    <property type="entry name" value="GPI/OXD"/>
</dbReference>
<dbReference type="InterPro" id="IPR013096">
    <property type="entry name" value="Cupin_2"/>
</dbReference>
<dbReference type="PANTHER" id="PTHR35848:SF6">
    <property type="entry name" value="CUPIN TYPE-2 DOMAIN-CONTAINING PROTEIN"/>
    <property type="match status" value="1"/>
</dbReference>
<evidence type="ECO:0000256" key="1">
    <source>
        <dbReference type="ARBA" id="ARBA00022723"/>
    </source>
</evidence>
<dbReference type="OrthoDB" id="9791637at2"/>